<dbReference type="GO" id="GO:0000398">
    <property type="term" value="P:mRNA splicing, via spliceosome"/>
    <property type="evidence" value="ECO:0000318"/>
    <property type="project" value="GO_Central"/>
</dbReference>
<dbReference type="PROSITE" id="PS51192">
    <property type="entry name" value="HELICASE_ATP_BIND_1"/>
    <property type="match status" value="1"/>
</dbReference>
<evidence type="ECO:0000256" key="8">
    <source>
        <dbReference type="ARBA" id="ARBA00037954"/>
    </source>
</evidence>
<evidence type="ECO:0000256" key="2">
    <source>
        <dbReference type="ARBA" id="ARBA00022664"/>
    </source>
</evidence>
<keyword evidence="6" id="KW-0067">ATP-binding</keyword>
<keyword evidence="2" id="KW-0507">mRNA processing</keyword>
<evidence type="ECO:0000259" key="12">
    <source>
        <dbReference type="PROSITE" id="PS51194"/>
    </source>
</evidence>
<dbReference type="EMBL" id="GL377589">
    <property type="protein sequence ID" value="EFJ24573.1"/>
    <property type="molecule type" value="Genomic_DNA"/>
</dbReference>
<evidence type="ECO:0000256" key="4">
    <source>
        <dbReference type="ARBA" id="ARBA00022801"/>
    </source>
</evidence>
<evidence type="ECO:0000256" key="10">
    <source>
        <dbReference type="PROSITE-ProRule" id="PRU00552"/>
    </source>
</evidence>
<accession>D8RTU5</accession>
<dbReference type="SMART" id="SM00487">
    <property type="entry name" value="DEXDc"/>
    <property type="match status" value="1"/>
</dbReference>
<dbReference type="Pfam" id="PF00270">
    <property type="entry name" value="DEAD"/>
    <property type="match status" value="1"/>
</dbReference>
<dbReference type="PANTHER" id="PTHR47958">
    <property type="entry name" value="ATP-DEPENDENT RNA HELICASE DBP3"/>
    <property type="match status" value="1"/>
</dbReference>
<dbReference type="InterPro" id="IPR057479">
    <property type="entry name" value="PRP28/DDX23-like_helical"/>
</dbReference>
<dbReference type="InterPro" id="IPR011545">
    <property type="entry name" value="DEAD/DEAH_box_helicase_dom"/>
</dbReference>
<keyword evidence="15" id="KW-1185">Reference proteome</keyword>
<gene>
    <name evidence="14" type="ORF">SELMODRAFT_149865</name>
</gene>
<feature type="domain" description="Helicase ATP-binding" evidence="11">
    <location>
        <begin position="145"/>
        <end position="339"/>
    </location>
</feature>
<proteinExistence type="inferred from homology"/>
<dbReference type="GO" id="GO:0003729">
    <property type="term" value="F:mRNA binding"/>
    <property type="evidence" value="ECO:0000318"/>
    <property type="project" value="GO_Central"/>
</dbReference>
<feature type="domain" description="Helicase C-terminal" evidence="12">
    <location>
        <begin position="363"/>
        <end position="507"/>
    </location>
</feature>
<dbReference type="AlphaFoldDB" id="D8RTU5"/>
<feature type="domain" description="DEAD-box RNA helicase Q" evidence="13">
    <location>
        <begin position="114"/>
        <end position="142"/>
    </location>
</feature>
<dbReference type="GO" id="GO:0005524">
    <property type="term" value="F:ATP binding"/>
    <property type="evidence" value="ECO:0007669"/>
    <property type="project" value="UniProtKB-KW"/>
</dbReference>
<evidence type="ECO:0000256" key="9">
    <source>
        <dbReference type="ARBA" id="ARBA00047984"/>
    </source>
</evidence>
<dbReference type="Proteomes" id="UP000001514">
    <property type="component" value="Unassembled WGS sequence"/>
</dbReference>
<keyword evidence="4" id="KW-0378">Hydrolase</keyword>
<dbReference type="STRING" id="88036.D8RTU5"/>
<dbReference type="EC" id="3.6.4.13" evidence="1"/>
<dbReference type="SUPFAM" id="SSF52540">
    <property type="entry name" value="P-loop containing nucleoside triphosphate hydrolases"/>
    <property type="match status" value="1"/>
</dbReference>
<keyword evidence="3" id="KW-0547">Nucleotide-binding</keyword>
<feature type="short sequence motif" description="Q motif" evidence="10">
    <location>
        <begin position="114"/>
        <end position="142"/>
    </location>
</feature>
<dbReference type="InterPro" id="IPR001650">
    <property type="entry name" value="Helicase_C-like"/>
</dbReference>
<dbReference type="Pfam" id="PF25430">
    <property type="entry name" value="DDX23"/>
    <property type="match status" value="1"/>
</dbReference>
<dbReference type="CDD" id="cd17945">
    <property type="entry name" value="DEADc_DDX23"/>
    <property type="match status" value="1"/>
</dbReference>
<dbReference type="GO" id="GO:0016787">
    <property type="term" value="F:hydrolase activity"/>
    <property type="evidence" value="ECO:0007669"/>
    <property type="project" value="UniProtKB-KW"/>
</dbReference>
<evidence type="ECO:0000313" key="15">
    <source>
        <dbReference type="Proteomes" id="UP000001514"/>
    </source>
</evidence>
<name>D8RTU5_SELML</name>
<dbReference type="InterPro" id="IPR014001">
    <property type="entry name" value="Helicase_ATP-bd"/>
</dbReference>
<dbReference type="InterPro" id="IPR027417">
    <property type="entry name" value="P-loop_NTPase"/>
</dbReference>
<dbReference type="KEGG" id="smo:SELMODRAFT_149865"/>
<dbReference type="Pfam" id="PF00271">
    <property type="entry name" value="Helicase_C"/>
    <property type="match status" value="1"/>
</dbReference>
<evidence type="ECO:0000256" key="6">
    <source>
        <dbReference type="ARBA" id="ARBA00022840"/>
    </source>
</evidence>
<organism evidence="15">
    <name type="scientific">Selaginella moellendorffii</name>
    <name type="common">Spikemoss</name>
    <dbReference type="NCBI Taxonomy" id="88036"/>
    <lineage>
        <taxon>Eukaryota</taxon>
        <taxon>Viridiplantae</taxon>
        <taxon>Streptophyta</taxon>
        <taxon>Embryophyta</taxon>
        <taxon>Tracheophyta</taxon>
        <taxon>Lycopodiopsida</taxon>
        <taxon>Selaginellales</taxon>
        <taxon>Selaginellaceae</taxon>
        <taxon>Selaginella</taxon>
    </lineage>
</organism>
<dbReference type="SMART" id="SM00490">
    <property type="entry name" value="HELICc"/>
    <property type="match status" value="1"/>
</dbReference>
<evidence type="ECO:0000313" key="14">
    <source>
        <dbReference type="EMBL" id="EFJ24573.1"/>
    </source>
</evidence>
<reference evidence="14 15" key="1">
    <citation type="journal article" date="2011" name="Science">
        <title>The Selaginella genome identifies genetic changes associated with the evolution of vascular plants.</title>
        <authorList>
            <person name="Banks J.A."/>
            <person name="Nishiyama T."/>
            <person name="Hasebe M."/>
            <person name="Bowman J.L."/>
            <person name="Gribskov M."/>
            <person name="dePamphilis C."/>
            <person name="Albert V.A."/>
            <person name="Aono N."/>
            <person name="Aoyama T."/>
            <person name="Ambrose B.A."/>
            <person name="Ashton N.W."/>
            <person name="Axtell M.J."/>
            <person name="Barker E."/>
            <person name="Barker M.S."/>
            <person name="Bennetzen J.L."/>
            <person name="Bonawitz N.D."/>
            <person name="Chapple C."/>
            <person name="Cheng C."/>
            <person name="Correa L.G."/>
            <person name="Dacre M."/>
            <person name="DeBarry J."/>
            <person name="Dreyer I."/>
            <person name="Elias M."/>
            <person name="Engstrom E.M."/>
            <person name="Estelle M."/>
            <person name="Feng L."/>
            <person name="Finet C."/>
            <person name="Floyd S.K."/>
            <person name="Frommer W.B."/>
            <person name="Fujita T."/>
            <person name="Gramzow L."/>
            <person name="Gutensohn M."/>
            <person name="Harholt J."/>
            <person name="Hattori M."/>
            <person name="Heyl A."/>
            <person name="Hirai T."/>
            <person name="Hiwatashi Y."/>
            <person name="Ishikawa M."/>
            <person name="Iwata M."/>
            <person name="Karol K.G."/>
            <person name="Koehler B."/>
            <person name="Kolukisaoglu U."/>
            <person name="Kubo M."/>
            <person name="Kurata T."/>
            <person name="Lalonde S."/>
            <person name="Li K."/>
            <person name="Li Y."/>
            <person name="Litt A."/>
            <person name="Lyons E."/>
            <person name="Manning G."/>
            <person name="Maruyama T."/>
            <person name="Michael T.P."/>
            <person name="Mikami K."/>
            <person name="Miyazaki S."/>
            <person name="Morinaga S."/>
            <person name="Murata T."/>
            <person name="Mueller-Roeber B."/>
            <person name="Nelson D.R."/>
            <person name="Obara M."/>
            <person name="Oguri Y."/>
            <person name="Olmstead R.G."/>
            <person name="Onodera N."/>
            <person name="Petersen B.L."/>
            <person name="Pils B."/>
            <person name="Prigge M."/>
            <person name="Rensing S.A."/>
            <person name="Riano-Pachon D.M."/>
            <person name="Roberts A.W."/>
            <person name="Sato Y."/>
            <person name="Scheller H.V."/>
            <person name="Schulz B."/>
            <person name="Schulz C."/>
            <person name="Shakirov E.V."/>
            <person name="Shibagaki N."/>
            <person name="Shinohara N."/>
            <person name="Shippen D.E."/>
            <person name="Soerensen I."/>
            <person name="Sotooka R."/>
            <person name="Sugimoto N."/>
            <person name="Sugita M."/>
            <person name="Sumikawa N."/>
            <person name="Tanurdzic M."/>
            <person name="Theissen G."/>
            <person name="Ulvskov P."/>
            <person name="Wakazuki S."/>
            <person name="Weng J.K."/>
            <person name="Willats W.W."/>
            <person name="Wipf D."/>
            <person name="Wolf P.G."/>
            <person name="Yang L."/>
            <person name="Zimmer A.D."/>
            <person name="Zhu Q."/>
            <person name="Mitros T."/>
            <person name="Hellsten U."/>
            <person name="Loque D."/>
            <person name="Otillar R."/>
            <person name="Salamov A."/>
            <person name="Schmutz J."/>
            <person name="Shapiro H."/>
            <person name="Lindquist E."/>
            <person name="Lucas S."/>
            <person name="Rokhsar D."/>
            <person name="Grigoriev I.V."/>
        </authorList>
    </citation>
    <scope>NUCLEOTIDE SEQUENCE [LARGE SCALE GENOMIC DNA]</scope>
</reference>
<comment type="catalytic activity">
    <reaction evidence="9">
        <text>ATP + H2O = ADP + phosphate + H(+)</text>
        <dbReference type="Rhea" id="RHEA:13065"/>
        <dbReference type="ChEBI" id="CHEBI:15377"/>
        <dbReference type="ChEBI" id="CHEBI:15378"/>
        <dbReference type="ChEBI" id="CHEBI:30616"/>
        <dbReference type="ChEBI" id="CHEBI:43474"/>
        <dbReference type="ChEBI" id="CHEBI:456216"/>
        <dbReference type="EC" id="3.6.4.13"/>
    </reaction>
</comment>
<evidence type="ECO:0000259" key="13">
    <source>
        <dbReference type="PROSITE" id="PS51195"/>
    </source>
</evidence>
<evidence type="ECO:0000256" key="3">
    <source>
        <dbReference type="ARBA" id="ARBA00022741"/>
    </source>
</evidence>
<dbReference type="GO" id="GO:0071013">
    <property type="term" value="C:catalytic step 2 spliceosome"/>
    <property type="evidence" value="ECO:0000318"/>
    <property type="project" value="GO_Central"/>
</dbReference>
<sequence length="523" mass="58765">MKALAAIQDGSKKAKRVIVKQRGKFDWENTEDTSQDMIPICHGQLLFGRGFYAGMDRREQKKQSAKIDRESKGQIEPKHWSEKEIHEMTSRDWRIFREDYNISYKGSRFPNPARNWEESGICPEILRAVQEAGYKKPTPIQMASIPLGLQQRDVIGIAGTGSGKTAAFVIPMLMYVSRLPKMTLERAIEGPYALVMAPTTELAQQIQEETVKLAKYMDINVLSLVAGEAIGGQSSKLLQGCEIVIATPGRLLHCLEQGYAVLHQCNYVVLDEGDRMIALGFEEQVIDALEAMPSSNMKPESEDVELEDRIYRTTYMFSATMPPAVERLAKKYLRNPVVVTIEEMSKRISQKVMMVDEEEKPKRLRRLLDELGEMSTIVFVNTKKQADKVSKQLHDMGIKVATIHGGKTQQKRQTNFQDFRSKRRSCLIATDVVGRGIDVPDVGHIVNYDMPSTVEMYIHRIGRTGRAGKSGAATTFLTLNDSEVFYDLKQLLVRTKNPVPPELARHEAAKVKVAKAATTSGAE</sequence>
<evidence type="ECO:0000259" key="11">
    <source>
        <dbReference type="PROSITE" id="PS51192"/>
    </source>
</evidence>
<dbReference type="CDD" id="cd18787">
    <property type="entry name" value="SF2_C_DEAD"/>
    <property type="match status" value="1"/>
</dbReference>
<dbReference type="PROSITE" id="PS51194">
    <property type="entry name" value="HELICASE_CTER"/>
    <property type="match status" value="1"/>
</dbReference>
<dbReference type="HOGENOM" id="CLU_003041_11_2_1"/>
<dbReference type="GO" id="GO:0003724">
    <property type="term" value="F:RNA helicase activity"/>
    <property type="evidence" value="ECO:0007669"/>
    <property type="project" value="UniProtKB-EC"/>
</dbReference>
<dbReference type="eggNOG" id="KOG0333">
    <property type="taxonomic scope" value="Eukaryota"/>
</dbReference>
<keyword evidence="5" id="KW-0347">Helicase</keyword>
<dbReference type="PROSITE" id="PS51195">
    <property type="entry name" value="Q_MOTIF"/>
    <property type="match status" value="1"/>
</dbReference>
<evidence type="ECO:0000256" key="7">
    <source>
        <dbReference type="ARBA" id="ARBA00023187"/>
    </source>
</evidence>
<comment type="similarity">
    <text evidence="8">Belongs to the DEAD box helicase family. DDX23/PRP28 subfamily.</text>
</comment>
<dbReference type="InParanoid" id="D8RTU5"/>
<dbReference type="Gramene" id="EFJ24573">
    <property type="protein sequence ID" value="EFJ24573"/>
    <property type="gene ID" value="SELMODRAFT_149865"/>
</dbReference>
<dbReference type="Gene3D" id="3.40.50.300">
    <property type="entry name" value="P-loop containing nucleotide triphosphate hydrolases"/>
    <property type="match status" value="2"/>
</dbReference>
<evidence type="ECO:0000256" key="1">
    <source>
        <dbReference type="ARBA" id="ARBA00012552"/>
    </source>
</evidence>
<protein>
    <recommendedName>
        <fullName evidence="1">RNA helicase</fullName>
        <ecNumber evidence="1">3.6.4.13</ecNumber>
    </recommendedName>
</protein>
<evidence type="ECO:0000256" key="5">
    <source>
        <dbReference type="ARBA" id="ARBA00022806"/>
    </source>
</evidence>
<keyword evidence="7" id="KW-0508">mRNA splicing</keyword>
<dbReference type="InterPro" id="IPR014014">
    <property type="entry name" value="RNA_helicase_DEAD_Q_motif"/>
</dbReference>